<dbReference type="Proteomes" id="UP001222325">
    <property type="component" value="Unassembled WGS sequence"/>
</dbReference>
<evidence type="ECO:0000256" key="4">
    <source>
        <dbReference type="ARBA" id="ARBA00022617"/>
    </source>
</evidence>
<dbReference type="GO" id="GO:0005506">
    <property type="term" value="F:iron ion binding"/>
    <property type="evidence" value="ECO:0007669"/>
    <property type="project" value="InterPro"/>
</dbReference>
<organism evidence="11 12">
    <name type="scientific">Mycena belliarum</name>
    <dbReference type="NCBI Taxonomy" id="1033014"/>
    <lineage>
        <taxon>Eukaryota</taxon>
        <taxon>Fungi</taxon>
        <taxon>Dikarya</taxon>
        <taxon>Basidiomycota</taxon>
        <taxon>Agaricomycotina</taxon>
        <taxon>Agaricomycetes</taxon>
        <taxon>Agaricomycetidae</taxon>
        <taxon>Agaricales</taxon>
        <taxon>Marasmiineae</taxon>
        <taxon>Mycenaceae</taxon>
        <taxon>Mycena</taxon>
    </lineage>
</organism>
<keyword evidence="4 9" id="KW-0349">Heme</keyword>
<evidence type="ECO:0000256" key="2">
    <source>
        <dbReference type="ARBA" id="ARBA00005179"/>
    </source>
</evidence>
<dbReference type="InterPro" id="IPR036396">
    <property type="entry name" value="Cyt_P450_sf"/>
</dbReference>
<comment type="cofactor">
    <cofactor evidence="1 9">
        <name>heme</name>
        <dbReference type="ChEBI" id="CHEBI:30413"/>
    </cofactor>
</comment>
<dbReference type="SUPFAM" id="SSF48264">
    <property type="entry name" value="Cytochrome P450"/>
    <property type="match status" value="1"/>
</dbReference>
<proteinExistence type="inferred from homology"/>
<accession>A0AAD6XJ10</accession>
<keyword evidence="12" id="KW-1185">Reference proteome</keyword>
<keyword evidence="6 10" id="KW-0560">Oxidoreductase</keyword>
<dbReference type="Gene3D" id="1.10.630.10">
    <property type="entry name" value="Cytochrome P450"/>
    <property type="match status" value="1"/>
</dbReference>
<evidence type="ECO:0000256" key="1">
    <source>
        <dbReference type="ARBA" id="ARBA00001971"/>
    </source>
</evidence>
<evidence type="ECO:0000256" key="3">
    <source>
        <dbReference type="ARBA" id="ARBA00010617"/>
    </source>
</evidence>
<sequence length="514" mass="56373">MSSGIFQSSDVRWTLVAAAGALVCLRWVLRNKKPPLPPGPRGLPLVGNILDAPTGDVWVEFAKLGDVWGDICSLTILGKTMVIVNSFEVAEDLLEGRGTNFSDRPVFPMGGELVGFDGALALSHYGERARTERKLFHQLFGTHAAIGALVPLVASEIHVLLQNIAREPERVFEEIQRAGGGISLRIAYGYRLVDGPGKDPLLNEFETAISNFASTTMPGAYLVDIIPALKYWPEWLPGGGFHTTAKVMKKQLVAAFDSGLDYVKQQMALGTAEKSYASTLLEEQRYDDHLLTWSAASIQAGGSDTTAAQLQAFFLAMTLYPEVQAAAQKELDSVVGTDRLPELSDRAALPYVDALCKEVLRWHIATPTGIPHRTREDYIYTRGGKPMLIPKDSMIIPNIWKMTHDPERYSNPMAFDPTRFLATETKPAEPDPTKICFGFGRRICPGKLLADTILFLACSAILAEFDISKVRENGVVVEPRAGQRTGIVSRTFPFKCSVQPRSTKALELIRAGLV</sequence>
<dbReference type="Pfam" id="PF00067">
    <property type="entry name" value="p450"/>
    <property type="match status" value="1"/>
</dbReference>
<evidence type="ECO:0000256" key="7">
    <source>
        <dbReference type="ARBA" id="ARBA00023004"/>
    </source>
</evidence>
<evidence type="ECO:0000256" key="8">
    <source>
        <dbReference type="ARBA" id="ARBA00023033"/>
    </source>
</evidence>
<keyword evidence="7 9" id="KW-0408">Iron</keyword>
<keyword evidence="5 9" id="KW-0479">Metal-binding</keyword>
<dbReference type="PROSITE" id="PS00086">
    <property type="entry name" value="CYTOCHROME_P450"/>
    <property type="match status" value="1"/>
</dbReference>
<evidence type="ECO:0000313" key="11">
    <source>
        <dbReference type="EMBL" id="KAJ7078023.1"/>
    </source>
</evidence>
<dbReference type="CDD" id="cd11065">
    <property type="entry name" value="CYP64-like"/>
    <property type="match status" value="1"/>
</dbReference>
<evidence type="ECO:0000256" key="6">
    <source>
        <dbReference type="ARBA" id="ARBA00023002"/>
    </source>
</evidence>
<evidence type="ECO:0000256" key="10">
    <source>
        <dbReference type="RuleBase" id="RU000461"/>
    </source>
</evidence>
<evidence type="ECO:0000256" key="5">
    <source>
        <dbReference type="ARBA" id="ARBA00022723"/>
    </source>
</evidence>
<dbReference type="AlphaFoldDB" id="A0AAD6XJ10"/>
<name>A0AAD6XJ10_9AGAR</name>
<comment type="pathway">
    <text evidence="2">Secondary metabolite biosynthesis.</text>
</comment>
<comment type="similarity">
    <text evidence="3 10">Belongs to the cytochrome P450 family.</text>
</comment>
<reference evidence="11" key="1">
    <citation type="submission" date="2023-03" db="EMBL/GenBank/DDBJ databases">
        <title>Massive genome expansion in bonnet fungi (Mycena s.s.) driven by repeated elements and novel gene families across ecological guilds.</title>
        <authorList>
            <consortium name="Lawrence Berkeley National Laboratory"/>
            <person name="Harder C.B."/>
            <person name="Miyauchi S."/>
            <person name="Viragh M."/>
            <person name="Kuo A."/>
            <person name="Thoen E."/>
            <person name="Andreopoulos B."/>
            <person name="Lu D."/>
            <person name="Skrede I."/>
            <person name="Drula E."/>
            <person name="Henrissat B."/>
            <person name="Morin E."/>
            <person name="Kohler A."/>
            <person name="Barry K."/>
            <person name="LaButti K."/>
            <person name="Morin E."/>
            <person name="Salamov A."/>
            <person name="Lipzen A."/>
            <person name="Mereny Z."/>
            <person name="Hegedus B."/>
            <person name="Baldrian P."/>
            <person name="Stursova M."/>
            <person name="Weitz H."/>
            <person name="Taylor A."/>
            <person name="Grigoriev I.V."/>
            <person name="Nagy L.G."/>
            <person name="Martin F."/>
            <person name="Kauserud H."/>
        </authorList>
    </citation>
    <scope>NUCLEOTIDE SEQUENCE</scope>
    <source>
        <strain evidence="11">CBHHK173m</strain>
    </source>
</reference>
<dbReference type="InterPro" id="IPR017972">
    <property type="entry name" value="Cyt_P450_CS"/>
</dbReference>
<dbReference type="EMBL" id="JARJCN010000069">
    <property type="protein sequence ID" value="KAJ7078023.1"/>
    <property type="molecule type" value="Genomic_DNA"/>
</dbReference>
<dbReference type="InterPro" id="IPR002401">
    <property type="entry name" value="Cyt_P450_E_grp-I"/>
</dbReference>
<dbReference type="GO" id="GO:0020037">
    <property type="term" value="F:heme binding"/>
    <property type="evidence" value="ECO:0007669"/>
    <property type="project" value="InterPro"/>
</dbReference>
<evidence type="ECO:0000313" key="12">
    <source>
        <dbReference type="Proteomes" id="UP001222325"/>
    </source>
</evidence>
<dbReference type="InterPro" id="IPR001128">
    <property type="entry name" value="Cyt_P450"/>
</dbReference>
<dbReference type="PRINTS" id="PR00463">
    <property type="entry name" value="EP450I"/>
</dbReference>
<gene>
    <name evidence="11" type="ORF">B0H15DRAFT_954788</name>
</gene>
<dbReference type="GO" id="GO:0004497">
    <property type="term" value="F:monooxygenase activity"/>
    <property type="evidence" value="ECO:0007669"/>
    <property type="project" value="UniProtKB-KW"/>
</dbReference>
<dbReference type="InterPro" id="IPR050364">
    <property type="entry name" value="Cytochrome_P450_fung"/>
</dbReference>
<dbReference type="PANTHER" id="PTHR46300:SF7">
    <property type="entry name" value="P450, PUTATIVE (EUROFUNG)-RELATED"/>
    <property type="match status" value="1"/>
</dbReference>
<evidence type="ECO:0000256" key="9">
    <source>
        <dbReference type="PIRSR" id="PIRSR602401-1"/>
    </source>
</evidence>
<dbReference type="GO" id="GO:0016705">
    <property type="term" value="F:oxidoreductase activity, acting on paired donors, with incorporation or reduction of molecular oxygen"/>
    <property type="evidence" value="ECO:0007669"/>
    <property type="project" value="InterPro"/>
</dbReference>
<feature type="binding site" description="axial binding residue" evidence="9">
    <location>
        <position position="444"/>
    </location>
    <ligand>
        <name>heme</name>
        <dbReference type="ChEBI" id="CHEBI:30413"/>
    </ligand>
    <ligandPart>
        <name>Fe</name>
        <dbReference type="ChEBI" id="CHEBI:18248"/>
    </ligandPart>
</feature>
<dbReference type="PANTHER" id="PTHR46300">
    <property type="entry name" value="P450, PUTATIVE (EUROFUNG)-RELATED-RELATED"/>
    <property type="match status" value="1"/>
</dbReference>
<protein>
    <submittedName>
        <fullName evidence="11">Cytochrome P450</fullName>
    </submittedName>
</protein>
<keyword evidence="8 10" id="KW-0503">Monooxygenase</keyword>
<comment type="caution">
    <text evidence="11">The sequence shown here is derived from an EMBL/GenBank/DDBJ whole genome shotgun (WGS) entry which is preliminary data.</text>
</comment>